<accession>A0A4P9XUF4</accession>
<evidence type="ECO:0000313" key="3">
    <source>
        <dbReference type="Proteomes" id="UP000271241"/>
    </source>
</evidence>
<gene>
    <name evidence="2" type="ORF">THASP1DRAFT_28384</name>
</gene>
<reference evidence="3" key="1">
    <citation type="journal article" date="2018" name="Nat. Microbiol.">
        <title>Leveraging single-cell genomics to expand the fungal tree of life.</title>
        <authorList>
            <person name="Ahrendt S.R."/>
            <person name="Quandt C.A."/>
            <person name="Ciobanu D."/>
            <person name="Clum A."/>
            <person name="Salamov A."/>
            <person name="Andreopoulos B."/>
            <person name="Cheng J.F."/>
            <person name="Woyke T."/>
            <person name="Pelin A."/>
            <person name="Henrissat B."/>
            <person name="Reynolds N.K."/>
            <person name="Benny G.L."/>
            <person name="Smith M.E."/>
            <person name="James T.Y."/>
            <person name="Grigoriev I.V."/>
        </authorList>
    </citation>
    <scope>NUCLEOTIDE SEQUENCE [LARGE SCALE GENOMIC DNA]</scope>
    <source>
        <strain evidence="3">RSA 1356</strain>
    </source>
</reference>
<dbReference type="OrthoDB" id="10393799at2759"/>
<evidence type="ECO:0000256" key="1">
    <source>
        <dbReference type="SAM" id="Phobius"/>
    </source>
</evidence>
<sequence length="109" mass="11724">MSTGSAPNPEAFRVIGDSVRCERAARKDGLIVAVCGLFISGYFAHRVLRLSRNASMLSALGAATVSGYMFSKTSYQQCAAAAARERREREALRNDASLATGELPLERVV</sequence>
<dbReference type="EMBL" id="KZ992486">
    <property type="protein sequence ID" value="RKP09836.1"/>
    <property type="molecule type" value="Genomic_DNA"/>
</dbReference>
<evidence type="ECO:0008006" key="4">
    <source>
        <dbReference type="Google" id="ProtNLM"/>
    </source>
</evidence>
<organism evidence="2 3">
    <name type="scientific">Thamnocephalis sphaerospora</name>
    <dbReference type="NCBI Taxonomy" id="78915"/>
    <lineage>
        <taxon>Eukaryota</taxon>
        <taxon>Fungi</taxon>
        <taxon>Fungi incertae sedis</taxon>
        <taxon>Zoopagomycota</taxon>
        <taxon>Zoopagomycotina</taxon>
        <taxon>Zoopagomycetes</taxon>
        <taxon>Zoopagales</taxon>
        <taxon>Sigmoideomycetaceae</taxon>
        <taxon>Thamnocephalis</taxon>
    </lineage>
</organism>
<name>A0A4P9XUF4_9FUNG</name>
<dbReference type="AlphaFoldDB" id="A0A4P9XUF4"/>
<dbReference type="Proteomes" id="UP000271241">
    <property type="component" value="Unassembled WGS sequence"/>
</dbReference>
<keyword evidence="1" id="KW-0472">Membrane</keyword>
<evidence type="ECO:0000313" key="2">
    <source>
        <dbReference type="EMBL" id="RKP09836.1"/>
    </source>
</evidence>
<keyword evidence="1" id="KW-0812">Transmembrane</keyword>
<keyword evidence="3" id="KW-1185">Reference proteome</keyword>
<protein>
    <recommendedName>
        <fullName evidence="4">Cytochrome c oxidase assembly protein COX20, mitochondrial</fullName>
    </recommendedName>
</protein>
<feature type="transmembrane region" description="Helical" evidence="1">
    <location>
        <begin position="29"/>
        <end position="48"/>
    </location>
</feature>
<keyword evidence="1" id="KW-1133">Transmembrane helix</keyword>
<proteinExistence type="predicted"/>